<sequence>MKYLITGGCGFVGSNLAQEVLKRGEELVVLDNLFRYGSAQNLDWLRTLGKFSYYPYDIRNTNDVETVIKKEQPDIVFHLAGQVAMTTSIENPRLDFEVNAMGTFNLLDAIRKYCPDAYILYSSTNKVYGDFANLTFQEEQMRYTCQEYPKGFPETYPLDFHSPYGCSKGSADQYLLDFHRIYGLKTIVFRHSSMYGSHQHATFDQGWIGWFVQKAIEIKQGTNRELFTISGNGKQVRDVLYADDVVSLYFQGIKYIEQAKGQAFNIGGGIENSLSLLELFAMLEKLLGIKMQYKELPFRESDQLVFVADNTKAQKILQWQPKMTSKRGIEKMVEWIGNK</sequence>
<organism evidence="2 3">
    <name type="scientific">Capnocytophaga endodontalis</name>
    <dbReference type="NCBI Taxonomy" id="2708117"/>
    <lineage>
        <taxon>Bacteria</taxon>
        <taxon>Pseudomonadati</taxon>
        <taxon>Bacteroidota</taxon>
        <taxon>Flavobacteriia</taxon>
        <taxon>Flavobacteriales</taxon>
        <taxon>Flavobacteriaceae</taxon>
        <taxon>Capnocytophaga</taxon>
    </lineage>
</organism>
<feature type="domain" description="NAD(P)-binding" evidence="1">
    <location>
        <begin position="4"/>
        <end position="332"/>
    </location>
</feature>
<reference evidence="3" key="1">
    <citation type="submission" date="2017-06" db="EMBL/GenBank/DDBJ databases">
        <title>Complete genome sequence of Capnocytophaga sp. KCOM 1579 (=ChDC OS43) isolated from a human refractory periapical abscess lesion.</title>
        <authorList>
            <person name="Kook J.-K."/>
            <person name="Park S.-N."/>
            <person name="Lim Y.K."/>
            <person name="Roh H."/>
        </authorList>
    </citation>
    <scope>NUCLEOTIDE SEQUENCE [LARGE SCALE GENOMIC DNA]</scope>
    <source>
        <strain evidence="3">ChDC OS43</strain>
    </source>
</reference>
<dbReference type="Proteomes" id="UP000197007">
    <property type="component" value="Chromosome"/>
</dbReference>
<dbReference type="PANTHER" id="PTHR43000">
    <property type="entry name" value="DTDP-D-GLUCOSE 4,6-DEHYDRATASE-RELATED"/>
    <property type="match status" value="1"/>
</dbReference>
<dbReference type="EMBL" id="CP022022">
    <property type="protein sequence ID" value="ASF42296.1"/>
    <property type="molecule type" value="Genomic_DNA"/>
</dbReference>
<dbReference type="SUPFAM" id="SSF51735">
    <property type="entry name" value="NAD(P)-binding Rossmann-fold domains"/>
    <property type="match status" value="1"/>
</dbReference>
<dbReference type="RefSeq" id="WP_088593460.1">
    <property type="nucleotide sequence ID" value="NZ_CP022022.1"/>
</dbReference>
<gene>
    <name evidence="2" type="ORF">CBG49_03905</name>
</gene>
<protein>
    <submittedName>
        <fullName evidence="2">CDP-paratose 2-epimerase</fullName>
    </submittedName>
</protein>
<evidence type="ECO:0000259" key="1">
    <source>
        <dbReference type="Pfam" id="PF16363"/>
    </source>
</evidence>
<accession>A0A1Z4BLY2</accession>
<dbReference type="Gene3D" id="3.40.50.720">
    <property type="entry name" value="NAD(P)-binding Rossmann-like Domain"/>
    <property type="match status" value="1"/>
</dbReference>
<proteinExistence type="predicted"/>
<dbReference type="AlphaFoldDB" id="A0A1Z4BLY2"/>
<name>A0A1Z4BLY2_9FLAO</name>
<dbReference type="Pfam" id="PF16363">
    <property type="entry name" value="GDP_Man_Dehyd"/>
    <property type="match status" value="1"/>
</dbReference>
<evidence type="ECO:0000313" key="2">
    <source>
        <dbReference type="EMBL" id="ASF42296.1"/>
    </source>
</evidence>
<evidence type="ECO:0000313" key="3">
    <source>
        <dbReference type="Proteomes" id="UP000197007"/>
    </source>
</evidence>
<dbReference type="KEGG" id="capn:CBG49_03905"/>
<dbReference type="CDD" id="cd05258">
    <property type="entry name" value="CDP_TE_SDR_e"/>
    <property type="match status" value="1"/>
</dbReference>
<keyword evidence="3" id="KW-1185">Reference proteome</keyword>
<dbReference type="InterPro" id="IPR016040">
    <property type="entry name" value="NAD(P)-bd_dom"/>
</dbReference>
<dbReference type="InterPro" id="IPR036291">
    <property type="entry name" value="NAD(P)-bd_dom_sf"/>
</dbReference>